<dbReference type="CDD" id="cd05233">
    <property type="entry name" value="SDR_c"/>
    <property type="match status" value="1"/>
</dbReference>
<evidence type="ECO:0000313" key="4">
    <source>
        <dbReference type="EMBL" id="CAH0043842.1"/>
    </source>
</evidence>
<keyword evidence="5" id="KW-1185">Reference proteome</keyword>
<organism evidence="4 5">
    <name type="scientific">Clonostachys solani</name>
    <dbReference type="NCBI Taxonomy" id="160281"/>
    <lineage>
        <taxon>Eukaryota</taxon>
        <taxon>Fungi</taxon>
        <taxon>Dikarya</taxon>
        <taxon>Ascomycota</taxon>
        <taxon>Pezizomycotina</taxon>
        <taxon>Sordariomycetes</taxon>
        <taxon>Hypocreomycetidae</taxon>
        <taxon>Hypocreales</taxon>
        <taxon>Bionectriaceae</taxon>
        <taxon>Clonostachys</taxon>
    </lineage>
</organism>
<dbReference type="Gene3D" id="3.40.50.720">
    <property type="entry name" value="NAD(P)-binding Rossmann-like Domain"/>
    <property type="match status" value="1"/>
</dbReference>
<name>A0A9N9YXH6_9HYPO</name>
<dbReference type="Pfam" id="PF13561">
    <property type="entry name" value="adh_short_C2"/>
    <property type="match status" value="1"/>
</dbReference>
<proteinExistence type="inferred from homology"/>
<keyword evidence="3" id="KW-0560">Oxidoreductase</keyword>
<dbReference type="PRINTS" id="PR00081">
    <property type="entry name" value="GDHRDH"/>
</dbReference>
<dbReference type="EMBL" id="CABFOC020000003">
    <property type="protein sequence ID" value="CAH0043842.1"/>
    <property type="molecule type" value="Genomic_DNA"/>
</dbReference>
<dbReference type="FunFam" id="3.40.50.720:FF:000084">
    <property type="entry name" value="Short-chain dehydrogenase reductase"/>
    <property type="match status" value="1"/>
</dbReference>
<gene>
    <name evidence="4" type="ORF">CSOL1703_00009703</name>
</gene>
<comment type="similarity">
    <text evidence="1">Belongs to the short-chain dehydrogenases/reductases (SDR) family.</text>
</comment>
<dbReference type="PRINTS" id="PR00080">
    <property type="entry name" value="SDRFAMILY"/>
</dbReference>
<reference evidence="4" key="1">
    <citation type="submission" date="2021-10" db="EMBL/GenBank/DDBJ databases">
        <authorList>
            <person name="Piombo E."/>
        </authorList>
    </citation>
    <scope>NUCLEOTIDE SEQUENCE</scope>
</reference>
<dbReference type="PANTHER" id="PTHR42760:SF133">
    <property type="entry name" value="3-OXOACYL-[ACYL-CARRIER-PROTEIN] REDUCTASE"/>
    <property type="match status" value="1"/>
</dbReference>
<dbReference type="PANTHER" id="PTHR42760">
    <property type="entry name" value="SHORT-CHAIN DEHYDROGENASES/REDUCTASES FAMILY MEMBER"/>
    <property type="match status" value="1"/>
</dbReference>
<dbReference type="OrthoDB" id="47007at2759"/>
<accession>A0A9N9YXH6</accession>
<dbReference type="GO" id="GO:0006633">
    <property type="term" value="P:fatty acid biosynthetic process"/>
    <property type="evidence" value="ECO:0007669"/>
    <property type="project" value="TreeGrafter"/>
</dbReference>
<protein>
    <submittedName>
        <fullName evidence="4">Uncharacterized protein</fullName>
    </submittedName>
</protein>
<dbReference type="Proteomes" id="UP000775872">
    <property type="component" value="Unassembled WGS sequence"/>
</dbReference>
<dbReference type="GO" id="GO:0016616">
    <property type="term" value="F:oxidoreductase activity, acting on the CH-OH group of donors, NAD or NADP as acceptor"/>
    <property type="evidence" value="ECO:0007669"/>
    <property type="project" value="TreeGrafter"/>
</dbReference>
<evidence type="ECO:0000256" key="1">
    <source>
        <dbReference type="ARBA" id="ARBA00006484"/>
    </source>
</evidence>
<dbReference type="PROSITE" id="PS00061">
    <property type="entry name" value="ADH_SHORT"/>
    <property type="match status" value="1"/>
</dbReference>
<sequence>MLVDTLSLAGKIAIVTGSGRENGIGAAIAVALARNGASVTINYVSDSVTDRAHAVASRIVADGGHAVVVQTTIDTPEGARHLAQETLKAFNADHIDILINNAGVGFAADTLAISPEQVTKTLDVNIKGPILVAQAVVPYMPPGGRIVNTSSIASKLGDANIPTYGASKAALDSLTWSWAKEWGRSKGITVNAVAPGPVTTDIVQFVPADMVKAIQQPSIDMTRAADRAGTPEDIADAVLLLVSEKARWITGQYVSVSGGITN</sequence>
<evidence type="ECO:0000256" key="2">
    <source>
        <dbReference type="ARBA" id="ARBA00022857"/>
    </source>
</evidence>
<keyword evidence="2" id="KW-0521">NADP</keyword>
<evidence type="ECO:0000313" key="5">
    <source>
        <dbReference type="Proteomes" id="UP000775872"/>
    </source>
</evidence>
<evidence type="ECO:0000256" key="3">
    <source>
        <dbReference type="ARBA" id="ARBA00023002"/>
    </source>
</evidence>
<dbReference type="AlphaFoldDB" id="A0A9N9YXH6"/>
<dbReference type="InterPro" id="IPR002347">
    <property type="entry name" value="SDR_fam"/>
</dbReference>
<dbReference type="SUPFAM" id="SSF51735">
    <property type="entry name" value="NAD(P)-binding Rossmann-fold domains"/>
    <property type="match status" value="1"/>
</dbReference>
<dbReference type="GO" id="GO:0048038">
    <property type="term" value="F:quinone binding"/>
    <property type="evidence" value="ECO:0007669"/>
    <property type="project" value="TreeGrafter"/>
</dbReference>
<dbReference type="InterPro" id="IPR036291">
    <property type="entry name" value="NAD(P)-bd_dom_sf"/>
</dbReference>
<dbReference type="InterPro" id="IPR020904">
    <property type="entry name" value="Sc_DH/Rdtase_CS"/>
</dbReference>
<comment type="caution">
    <text evidence="4">The sequence shown here is derived from an EMBL/GenBank/DDBJ whole genome shotgun (WGS) entry which is preliminary data.</text>
</comment>